<organism evidence="2 3">
    <name type="scientific">Trinickia soli</name>
    <dbReference type="NCBI Taxonomy" id="380675"/>
    <lineage>
        <taxon>Bacteria</taxon>
        <taxon>Pseudomonadati</taxon>
        <taxon>Pseudomonadota</taxon>
        <taxon>Betaproteobacteria</taxon>
        <taxon>Burkholderiales</taxon>
        <taxon>Burkholderiaceae</taxon>
        <taxon>Trinickia</taxon>
    </lineage>
</organism>
<dbReference type="EMBL" id="PNYB01000011">
    <property type="protein sequence ID" value="PMS24143.1"/>
    <property type="molecule type" value="Genomic_DNA"/>
</dbReference>
<sequence length="114" mass="11684">MMLALSIAIPARDLYAQDVAMTNAQAASQGDASHNRTADIGQATHDWLDLQRSNAAAAPALPTPGAQASLAYERYMDSFRTKIPATFGSALSGANNAGPIGHSNMGAAQPSGAN</sequence>
<name>A0A2N7W424_9BURK</name>
<comment type="caution">
    <text evidence="2">The sequence shown here is derived from an EMBL/GenBank/DDBJ whole genome shotgun (WGS) entry which is preliminary data.</text>
</comment>
<evidence type="ECO:0000313" key="2">
    <source>
        <dbReference type="EMBL" id="PMS24143.1"/>
    </source>
</evidence>
<dbReference type="RefSeq" id="WP_102610629.1">
    <property type="nucleotide sequence ID" value="NZ_CADIKD010000013.1"/>
</dbReference>
<feature type="region of interest" description="Disordered" evidence="1">
    <location>
        <begin position="94"/>
        <end position="114"/>
    </location>
</feature>
<gene>
    <name evidence="2" type="ORF">C0Z19_14445</name>
</gene>
<keyword evidence="3" id="KW-1185">Reference proteome</keyword>
<feature type="compositionally biased region" description="Polar residues" evidence="1">
    <location>
        <begin position="23"/>
        <end position="32"/>
    </location>
</feature>
<evidence type="ECO:0000313" key="3">
    <source>
        <dbReference type="Proteomes" id="UP000235347"/>
    </source>
</evidence>
<dbReference type="Pfam" id="PF12266">
    <property type="entry name" value="DUF3613"/>
    <property type="match status" value="1"/>
</dbReference>
<accession>A0A2N7W424</accession>
<proteinExistence type="predicted"/>
<dbReference type="AlphaFoldDB" id="A0A2N7W424"/>
<dbReference type="Proteomes" id="UP000235347">
    <property type="component" value="Unassembled WGS sequence"/>
</dbReference>
<evidence type="ECO:0000256" key="1">
    <source>
        <dbReference type="SAM" id="MobiDB-lite"/>
    </source>
</evidence>
<reference evidence="2 3" key="1">
    <citation type="submission" date="2018-01" db="EMBL/GenBank/DDBJ databases">
        <title>Whole genome analyses suggest that Burkholderia sensu lato contains two further novel genera in the rhizoxinica-symbiotica group Mycetohabitans gen. nov., and Trinickia gen. nov.: implications for the evolution of diazotrophy and nodulation in the Burkholderiaceae.</title>
        <authorList>
            <person name="Estrada-de los Santos P."/>
            <person name="Palmer M."/>
            <person name="Chavez-Ramirez B."/>
            <person name="Beukes C."/>
            <person name="Steenkamp E.T."/>
            <person name="Hirsch A.M."/>
            <person name="Manyaka P."/>
            <person name="Maluk M."/>
            <person name="Lafos M."/>
            <person name="Crook M."/>
            <person name="Gross E."/>
            <person name="Simon M.F."/>
            <person name="Bueno dos Reis Junior F."/>
            <person name="Poole P.S."/>
            <person name="Venter S.N."/>
            <person name="James E.K."/>
        </authorList>
    </citation>
    <scope>NUCLEOTIDE SEQUENCE [LARGE SCALE GENOMIC DNA]</scope>
    <source>
        <strain evidence="2 3">GP25-8</strain>
    </source>
</reference>
<feature type="region of interest" description="Disordered" evidence="1">
    <location>
        <begin position="23"/>
        <end position="44"/>
    </location>
</feature>
<dbReference type="InterPro" id="IPR022053">
    <property type="entry name" value="DUF3613"/>
</dbReference>
<protein>
    <submittedName>
        <fullName evidence="2">DUF3613 domain-containing protein</fullName>
    </submittedName>
</protein>